<dbReference type="Proteomes" id="UP001209701">
    <property type="component" value="Unassembled WGS sequence"/>
</dbReference>
<comment type="caution">
    <text evidence="1">The sequence shown here is derived from an EMBL/GenBank/DDBJ whole genome shotgun (WGS) entry which is preliminary data.</text>
</comment>
<organism evidence="1 2">
    <name type="scientific">Roseateles oligotrophus</name>
    <dbReference type="NCBI Taxonomy" id="1769250"/>
    <lineage>
        <taxon>Bacteria</taxon>
        <taxon>Pseudomonadati</taxon>
        <taxon>Pseudomonadota</taxon>
        <taxon>Betaproteobacteria</taxon>
        <taxon>Burkholderiales</taxon>
        <taxon>Sphaerotilaceae</taxon>
        <taxon>Roseateles</taxon>
    </lineage>
</organism>
<proteinExistence type="predicted"/>
<evidence type="ECO:0000313" key="2">
    <source>
        <dbReference type="Proteomes" id="UP001209701"/>
    </source>
</evidence>
<sequence length="234" mass="26596">MIEFPNLLEQGLSFNRAAAYIEKSRSTRDRVLPDIDLAELVKQSGDTAETFYFGHDYTGAQMRQFFAQAKKQDIVLNTQELRLRALLLAAKVLDEGRSKSNGANTLHAPGQQAVISFSALQFDDPATKANEGVDAVRRESTLRHELSHGEFFTRPAYQKQSWKFWQMSLSKAERAMFRRLLAGMDYDSNNELLMVNETQAVLMHTPDTRAFDASNLGVTPSQLQDLRSRFERSR</sequence>
<dbReference type="RefSeq" id="WP_263571623.1">
    <property type="nucleotide sequence ID" value="NZ_JAJIRN010000005.1"/>
</dbReference>
<evidence type="ECO:0000313" key="1">
    <source>
        <dbReference type="EMBL" id="MCV2369039.1"/>
    </source>
</evidence>
<accession>A0ABT2YG87</accession>
<gene>
    <name evidence="1" type="ORF">LNV07_13200</name>
</gene>
<dbReference type="EMBL" id="JAJIRN010000005">
    <property type="protein sequence ID" value="MCV2369039.1"/>
    <property type="molecule type" value="Genomic_DNA"/>
</dbReference>
<keyword evidence="2" id="KW-1185">Reference proteome</keyword>
<name>A0ABT2YG87_9BURK</name>
<protein>
    <submittedName>
        <fullName evidence="1">Uncharacterized protein</fullName>
    </submittedName>
</protein>
<reference evidence="1 2" key="1">
    <citation type="submission" date="2021-11" db="EMBL/GenBank/DDBJ databases">
        <authorList>
            <person name="Liang Q."/>
            <person name="Mou H."/>
            <person name="Liu Z."/>
        </authorList>
    </citation>
    <scope>NUCLEOTIDE SEQUENCE [LARGE SCALE GENOMIC DNA]</scope>
    <source>
        <strain evidence="1 2">CHU3</strain>
    </source>
</reference>